<name>A0A8I0PZ10_MORMO</name>
<organism evidence="1 2">
    <name type="scientific">Morganella morganii</name>
    <name type="common">Proteus morganii</name>
    <dbReference type="NCBI Taxonomy" id="582"/>
    <lineage>
        <taxon>Bacteria</taxon>
        <taxon>Pseudomonadati</taxon>
        <taxon>Pseudomonadota</taxon>
        <taxon>Gammaproteobacteria</taxon>
        <taxon>Enterobacterales</taxon>
        <taxon>Morganellaceae</taxon>
        <taxon>Morganella</taxon>
    </lineage>
</organism>
<accession>A0A8I0PZ10</accession>
<reference evidence="1" key="1">
    <citation type="submission" date="2017-12" db="EMBL/GenBank/DDBJ databases">
        <title>Genome sequencing and analysis.</title>
        <authorList>
            <person name="Huang Y.-T."/>
        </authorList>
    </citation>
    <scope>NUCLEOTIDE SEQUENCE</scope>
    <source>
        <strain evidence="1">VGH116</strain>
    </source>
</reference>
<evidence type="ECO:0000313" key="2">
    <source>
        <dbReference type="Proteomes" id="UP000650477"/>
    </source>
</evidence>
<protein>
    <recommendedName>
        <fullName evidence="3">Tail fiber protein</fullName>
    </recommendedName>
</protein>
<comment type="caution">
    <text evidence="1">The sequence shown here is derived from an EMBL/GenBank/DDBJ whole genome shotgun (WGS) entry which is preliminary data.</text>
</comment>
<dbReference type="Proteomes" id="UP000650477">
    <property type="component" value="Unassembled WGS sequence"/>
</dbReference>
<dbReference type="RefSeq" id="WP_193830216.1">
    <property type="nucleotide sequence ID" value="NZ_PKLF01000021.1"/>
</dbReference>
<evidence type="ECO:0008006" key="3">
    <source>
        <dbReference type="Google" id="ProtNLM"/>
    </source>
</evidence>
<proteinExistence type="predicted"/>
<gene>
    <name evidence="1" type="ORF">CYG68_18150</name>
</gene>
<dbReference type="AlphaFoldDB" id="A0A8I0PZ10"/>
<sequence length="217" mass="23641">MTAIVFPHVRCNGRIITDLSGYGCIPGNLGLEEKFQPKGEYALSDDLKKLIKPGFTMLTMLDEADIAPPWYVINGDRYGIDTYQGRVLRAFSADFKARWNIIQTAETITLPKVQQSDGRMPFLRPVNGTARKTGTVTGDTIRNFTGELGYEANYGLTTGERDVNGVFRAVGASKGSFMGGGGGRSLNIMFDPSTVVPTGSENKPLDIGVTWIMYLGV</sequence>
<dbReference type="EMBL" id="PKLF01000021">
    <property type="protein sequence ID" value="MBE8614295.1"/>
    <property type="molecule type" value="Genomic_DNA"/>
</dbReference>
<evidence type="ECO:0000313" key="1">
    <source>
        <dbReference type="EMBL" id="MBE8614295.1"/>
    </source>
</evidence>